<sequence>MNLVWRKHSNPWNIEEFSTGSSAGPVVQELQQVVHILASKGINVILFKLKYTVDFVQGIPNFTMDVDMLSHFDKWQRNGQGDVYEAQEQWPVELRRARISAVDYLQAQRARGKLIR</sequence>
<dbReference type="InterPro" id="IPR000120">
    <property type="entry name" value="Amidase"/>
</dbReference>
<dbReference type="EMBL" id="JBBNAE010000006">
    <property type="protein sequence ID" value="KAK9117760.1"/>
    <property type="molecule type" value="Genomic_DNA"/>
</dbReference>
<dbReference type="Proteomes" id="UP001417504">
    <property type="component" value="Unassembled WGS sequence"/>
</dbReference>
<dbReference type="GO" id="GO:0050567">
    <property type="term" value="F:glutaminyl-tRNA synthase (glutamine-hydrolyzing) activity"/>
    <property type="evidence" value="ECO:0007669"/>
    <property type="project" value="TreeGrafter"/>
</dbReference>
<dbReference type="AlphaFoldDB" id="A0AAP0NU34"/>
<evidence type="ECO:0000313" key="2">
    <source>
        <dbReference type="Proteomes" id="UP001417504"/>
    </source>
</evidence>
<accession>A0AAP0NU34</accession>
<dbReference type="PANTHER" id="PTHR11895:SF73">
    <property type="entry name" value="AMIDASE FAMILY PROTEIN"/>
    <property type="match status" value="1"/>
</dbReference>
<dbReference type="PANTHER" id="PTHR11895">
    <property type="entry name" value="TRANSAMIDASE"/>
    <property type="match status" value="1"/>
</dbReference>
<evidence type="ECO:0000313" key="1">
    <source>
        <dbReference type="EMBL" id="KAK9117760.1"/>
    </source>
</evidence>
<comment type="caution">
    <text evidence="1">The sequence shown here is derived from an EMBL/GenBank/DDBJ whole genome shotgun (WGS) entry which is preliminary data.</text>
</comment>
<protein>
    <submittedName>
        <fullName evidence="1">Uncharacterized protein</fullName>
    </submittedName>
</protein>
<keyword evidence="2" id="KW-1185">Reference proteome</keyword>
<proteinExistence type="predicted"/>
<name>A0AAP0NU34_9MAGN</name>
<reference evidence="1 2" key="1">
    <citation type="submission" date="2024-01" db="EMBL/GenBank/DDBJ databases">
        <title>Genome assemblies of Stephania.</title>
        <authorList>
            <person name="Yang L."/>
        </authorList>
    </citation>
    <scope>NUCLEOTIDE SEQUENCE [LARGE SCALE GENOMIC DNA]</scope>
    <source>
        <strain evidence="1">QJT</strain>
        <tissue evidence="1">Leaf</tissue>
    </source>
</reference>
<gene>
    <name evidence="1" type="ORF">Sjap_016707</name>
</gene>
<organism evidence="1 2">
    <name type="scientific">Stephania japonica</name>
    <dbReference type="NCBI Taxonomy" id="461633"/>
    <lineage>
        <taxon>Eukaryota</taxon>
        <taxon>Viridiplantae</taxon>
        <taxon>Streptophyta</taxon>
        <taxon>Embryophyta</taxon>
        <taxon>Tracheophyta</taxon>
        <taxon>Spermatophyta</taxon>
        <taxon>Magnoliopsida</taxon>
        <taxon>Ranunculales</taxon>
        <taxon>Menispermaceae</taxon>
        <taxon>Menispermoideae</taxon>
        <taxon>Cissampelideae</taxon>
        <taxon>Stephania</taxon>
    </lineage>
</organism>